<dbReference type="InterPro" id="IPR019430">
    <property type="entry name" value="7TM_GPCR_serpentine_rcpt_Srx"/>
</dbReference>
<name>A0A0N4YVH9_NIPBR</name>
<evidence type="ECO:0000256" key="4">
    <source>
        <dbReference type="ARBA" id="ARBA00023136"/>
    </source>
</evidence>
<dbReference type="WBParaSite" id="NBR_0002125101-mRNA-1">
    <property type="protein sequence ID" value="NBR_0002125101-mRNA-1"/>
    <property type="gene ID" value="NBR_0002125101"/>
</dbReference>
<proteinExistence type="predicted"/>
<keyword evidence="4 5" id="KW-0472">Membrane</keyword>
<accession>A0A0N4YVH9</accession>
<evidence type="ECO:0000313" key="9">
    <source>
        <dbReference type="WBParaSite" id="NBR_0002125101-mRNA-1"/>
    </source>
</evidence>
<dbReference type="Pfam" id="PF10328">
    <property type="entry name" value="7TM_GPCR_Srx"/>
    <property type="match status" value="1"/>
</dbReference>
<keyword evidence="3 5" id="KW-1133">Transmembrane helix</keyword>
<dbReference type="EMBL" id="UYSL01026098">
    <property type="protein sequence ID" value="VDL84999.1"/>
    <property type="molecule type" value="Genomic_DNA"/>
</dbReference>
<dbReference type="Gene3D" id="1.20.1070.10">
    <property type="entry name" value="Rhodopsin 7-helix transmembrane proteins"/>
    <property type="match status" value="1"/>
</dbReference>
<comment type="subcellular location">
    <subcellularLocation>
        <location evidence="1">Membrane</location>
    </subcellularLocation>
</comment>
<evidence type="ECO:0000256" key="2">
    <source>
        <dbReference type="ARBA" id="ARBA00022692"/>
    </source>
</evidence>
<feature type="transmembrane region" description="Helical" evidence="5">
    <location>
        <begin position="77"/>
        <end position="101"/>
    </location>
</feature>
<feature type="transmembrane region" description="Helical" evidence="5">
    <location>
        <begin position="37"/>
        <end position="57"/>
    </location>
</feature>
<dbReference type="SUPFAM" id="SSF81321">
    <property type="entry name" value="Family A G protein-coupled receptor-like"/>
    <property type="match status" value="1"/>
</dbReference>
<sequence>MFWDVCVYSHLAISLNRLIAIALPYQAAFLLTLKKTFIVVGIAWFLGFCHIIAYFWTDTCYVFYESSVWAWTFADTYCGYIISIYFDCYTSLIVLVAILVLDCSTLIKLRLTNKAIQQKTATTTNAATQRKRRKTEVRFFWQTVCQNITFFYELSNFYYITTLSTNHWYVFFTSTFAWEICHALDG</sequence>
<dbReference type="GO" id="GO:0016020">
    <property type="term" value="C:membrane"/>
    <property type="evidence" value="ECO:0007669"/>
    <property type="project" value="UniProtKB-SubCell"/>
</dbReference>
<protein>
    <submittedName>
        <fullName evidence="9">G_PROTEIN_RECEP_F1_2 domain-containing protein</fullName>
    </submittedName>
</protein>
<organism evidence="9">
    <name type="scientific">Nippostrongylus brasiliensis</name>
    <name type="common">Rat hookworm</name>
    <dbReference type="NCBI Taxonomy" id="27835"/>
    <lineage>
        <taxon>Eukaryota</taxon>
        <taxon>Metazoa</taxon>
        <taxon>Ecdysozoa</taxon>
        <taxon>Nematoda</taxon>
        <taxon>Chromadorea</taxon>
        <taxon>Rhabditida</taxon>
        <taxon>Rhabditina</taxon>
        <taxon>Rhabditomorpha</taxon>
        <taxon>Strongyloidea</taxon>
        <taxon>Heligmosomidae</taxon>
        <taxon>Nippostrongylus</taxon>
    </lineage>
</organism>
<evidence type="ECO:0000259" key="6">
    <source>
        <dbReference type="PROSITE" id="PS50262"/>
    </source>
</evidence>
<evidence type="ECO:0000313" key="8">
    <source>
        <dbReference type="Proteomes" id="UP000271162"/>
    </source>
</evidence>
<dbReference type="PANTHER" id="PTHR23017">
    <property type="entry name" value="SERPENTINE RECEPTOR, CLASS X"/>
    <property type="match status" value="1"/>
</dbReference>
<keyword evidence="8" id="KW-1185">Reference proteome</keyword>
<feature type="domain" description="G-protein coupled receptors family 1 profile" evidence="6">
    <location>
        <begin position="1"/>
        <end position="135"/>
    </location>
</feature>
<reference evidence="7 8" key="2">
    <citation type="submission" date="2018-11" db="EMBL/GenBank/DDBJ databases">
        <authorList>
            <consortium name="Pathogen Informatics"/>
        </authorList>
    </citation>
    <scope>NUCLEOTIDE SEQUENCE [LARGE SCALE GENOMIC DNA]</scope>
</reference>
<dbReference type="PROSITE" id="PS50262">
    <property type="entry name" value="G_PROTEIN_RECEP_F1_2"/>
    <property type="match status" value="1"/>
</dbReference>
<dbReference type="InterPro" id="IPR017452">
    <property type="entry name" value="GPCR_Rhodpsn_7TM"/>
</dbReference>
<gene>
    <name evidence="7" type="ORF">NBR_LOCUS21253</name>
</gene>
<evidence type="ECO:0000313" key="7">
    <source>
        <dbReference type="EMBL" id="VDL84999.1"/>
    </source>
</evidence>
<dbReference type="OMA" id="WESCHAI"/>
<dbReference type="Proteomes" id="UP000271162">
    <property type="component" value="Unassembled WGS sequence"/>
</dbReference>
<evidence type="ECO:0000256" key="5">
    <source>
        <dbReference type="SAM" id="Phobius"/>
    </source>
</evidence>
<keyword evidence="2 5" id="KW-0812">Transmembrane</keyword>
<dbReference type="PANTHER" id="PTHR23017:SF3">
    <property type="entry name" value="G-PROTEIN COUPLED RECEPTORS FAMILY 1 PROFILE DOMAIN-CONTAINING PROTEIN"/>
    <property type="match status" value="1"/>
</dbReference>
<dbReference type="AlphaFoldDB" id="A0A0N4YVH9"/>
<evidence type="ECO:0000256" key="1">
    <source>
        <dbReference type="ARBA" id="ARBA00004370"/>
    </source>
</evidence>
<reference evidence="9" key="1">
    <citation type="submission" date="2017-02" db="UniProtKB">
        <authorList>
            <consortium name="WormBaseParasite"/>
        </authorList>
    </citation>
    <scope>IDENTIFICATION</scope>
</reference>
<feature type="transmembrane region" description="Helical" evidence="5">
    <location>
        <begin position="6"/>
        <end position="25"/>
    </location>
</feature>
<dbReference type="CDD" id="cd00637">
    <property type="entry name" value="7tm_classA_rhodopsin-like"/>
    <property type="match status" value="1"/>
</dbReference>
<evidence type="ECO:0000256" key="3">
    <source>
        <dbReference type="ARBA" id="ARBA00022989"/>
    </source>
</evidence>